<gene>
    <name evidence="2" type="ORF">GSUB_01220</name>
</gene>
<dbReference type="AlphaFoldDB" id="A0A0B5FLF0"/>
<proteinExistence type="predicted"/>
<dbReference type="HOGENOM" id="CLU_1303424_0_0_7"/>
<name>A0A0B5FLF0_9BACT</name>
<organism evidence="2 3">
    <name type="scientific">Geoalkalibacter subterraneus</name>
    <dbReference type="NCBI Taxonomy" id="483547"/>
    <lineage>
        <taxon>Bacteria</taxon>
        <taxon>Pseudomonadati</taxon>
        <taxon>Thermodesulfobacteriota</taxon>
        <taxon>Desulfuromonadia</taxon>
        <taxon>Desulfuromonadales</taxon>
        <taxon>Geoalkalibacteraceae</taxon>
        <taxon>Geoalkalibacter</taxon>
    </lineage>
</organism>
<dbReference type="OrthoDB" id="5401690at2"/>
<sequence length="211" mass="23896">MKKILFLLTVLLVFPLVVSAQQFEPRPGLKVILPKVSDDWQAGTEAPADLLEHMIEHLREDAARNGQSPTEEQLRRAAQQRLATNELFVFNPETGAHLLISFSELEKDEAPPSMRAIELSARYAADGVVDEGWENVKVRQDSAQIDGARSAQRFEIDYSHEGKDSRFVGVVGFAAPYWFWLYANDHLADPEDRQVIETLLSDIRLQVERPN</sequence>
<keyword evidence="1" id="KW-0732">Signal</keyword>
<dbReference type="Proteomes" id="UP000035036">
    <property type="component" value="Chromosome"/>
</dbReference>
<evidence type="ECO:0000313" key="2">
    <source>
        <dbReference type="EMBL" id="AJF05474.1"/>
    </source>
</evidence>
<dbReference type="RefSeq" id="WP_040198820.1">
    <property type="nucleotide sequence ID" value="NZ_CP010311.1"/>
</dbReference>
<dbReference type="KEGG" id="gsb:GSUB_01220"/>
<feature type="chain" id="PRO_5002102938" evidence="1">
    <location>
        <begin position="21"/>
        <end position="211"/>
    </location>
</feature>
<dbReference type="EMBL" id="CP010311">
    <property type="protein sequence ID" value="AJF05474.1"/>
    <property type="molecule type" value="Genomic_DNA"/>
</dbReference>
<feature type="signal peptide" evidence="1">
    <location>
        <begin position="1"/>
        <end position="20"/>
    </location>
</feature>
<evidence type="ECO:0000313" key="3">
    <source>
        <dbReference type="Proteomes" id="UP000035036"/>
    </source>
</evidence>
<evidence type="ECO:0000256" key="1">
    <source>
        <dbReference type="SAM" id="SignalP"/>
    </source>
</evidence>
<protein>
    <submittedName>
        <fullName evidence="2">Uncharacterized protein</fullName>
    </submittedName>
</protein>
<reference evidence="2 3" key="1">
    <citation type="journal article" date="2015" name="Genome Announc.">
        <title>Genomes of Geoalkalibacter ferrihydriticus Z-0531T and Geoalkalibacter subterraneus Red1T, Two Haloalkaliphilic Metal-Reducing Deltaproteobacteria.</title>
        <authorList>
            <person name="Badalamenti J.P."/>
            <person name="Krajmalnik-Brown R."/>
            <person name="Torres C.I."/>
            <person name="Bond D.R."/>
        </authorList>
    </citation>
    <scope>NUCLEOTIDE SEQUENCE [LARGE SCALE GENOMIC DNA]</scope>
    <source>
        <strain evidence="2 3">Red1</strain>
    </source>
</reference>
<keyword evidence="3" id="KW-1185">Reference proteome</keyword>
<accession>A0A0B5FLF0</accession>